<reference evidence="4" key="2">
    <citation type="submission" date="2014-05" db="EMBL/GenBank/DDBJ databases">
        <title>Draft genome sequence of Virgibacillus massiliensis Vm-5.</title>
        <authorList>
            <person name="Khelaifia S."/>
            <person name="Croce O."/>
            <person name="Lagier J.C."/>
            <person name="Raoult D."/>
        </authorList>
    </citation>
    <scope>NUCLEOTIDE SEQUENCE [LARGE SCALE GENOMIC DNA]</scope>
    <source>
        <strain evidence="4">Vm-5</strain>
    </source>
</reference>
<dbReference type="Gene3D" id="2.40.30.200">
    <property type="match status" value="1"/>
</dbReference>
<dbReference type="AlphaFoldDB" id="A0A024QG57"/>
<protein>
    <recommendedName>
        <fullName evidence="5">Phage tail protein</fullName>
    </recommendedName>
</protein>
<evidence type="ECO:0000313" key="3">
    <source>
        <dbReference type="EMBL" id="CDQ41513.1"/>
    </source>
</evidence>
<dbReference type="InterPro" id="IPR008841">
    <property type="entry name" value="Siphovirus-type_tail_N"/>
</dbReference>
<evidence type="ECO:0000259" key="2">
    <source>
        <dbReference type="Pfam" id="PF22768"/>
    </source>
</evidence>
<dbReference type="Proteomes" id="UP000028875">
    <property type="component" value="Unassembled WGS sequence"/>
</dbReference>
<dbReference type="EMBL" id="CCDP010000003">
    <property type="protein sequence ID" value="CDQ41513.1"/>
    <property type="molecule type" value="Genomic_DNA"/>
</dbReference>
<proteinExistence type="predicted"/>
<dbReference type="Gene3D" id="2.60.120.860">
    <property type="match status" value="1"/>
</dbReference>
<feature type="domain" description="Siphovirus-type tail component RIFT-related" evidence="1">
    <location>
        <begin position="12"/>
        <end position="118"/>
    </location>
</feature>
<dbReference type="RefSeq" id="WP_038246267.1">
    <property type="nucleotide sequence ID" value="NZ_BNER01000005.1"/>
</dbReference>
<evidence type="ECO:0000313" key="4">
    <source>
        <dbReference type="Proteomes" id="UP000028875"/>
    </source>
</evidence>
<dbReference type="InterPro" id="IPR054738">
    <property type="entry name" value="Siphovirus-type_tail_C"/>
</dbReference>
<reference evidence="3 4" key="1">
    <citation type="submission" date="2014-03" db="EMBL/GenBank/DDBJ databases">
        <authorList>
            <person name="Urmite Genomes U."/>
        </authorList>
    </citation>
    <scope>NUCLEOTIDE SEQUENCE [LARGE SCALE GENOMIC DNA]</scope>
    <source>
        <strain evidence="3 4">Vm-5</strain>
    </source>
</reference>
<dbReference type="OrthoDB" id="3078561at2"/>
<dbReference type="Pfam" id="PF05709">
    <property type="entry name" value="Sipho_tail"/>
    <property type="match status" value="1"/>
</dbReference>
<evidence type="ECO:0008006" key="5">
    <source>
        <dbReference type="Google" id="ProtNLM"/>
    </source>
</evidence>
<dbReference type="eggNOG" id="COG4722">
    <property type="taxonomic scope" value="Bacteria"/>
</dbReference>
<sequence>MLFNDIDLSPYLRIKKITGRGMTNRELSLLEVPGMSGAHLERINLPPRPLGIEANIKAMNRQELRNKIDELNGILSVSEPVSIIFPDEPNVVYYGIPEQAGEDDEFPFMHQGQLTIICPDPYKYEKEKTMEFGSDAGIVTNEGTTEVEPIFELEVTKKVPFALIQNQHEEYMLIGTPVDVTSEVVDARTLLLEERGQTLDTWDSSPISLDNGYVDGTFGTDNDGITVPSYGPDTTDPDWHGPALIKEVPVAQDFEVEAMVQGRTTETSQTFRIEFSLFDENMNQLGKLAIKDDSLGIHRKKGEGRIGPYVGANENYMISSQNYSYDQDYFYGMLRLKRVGKEFTFYITRVNNSNKHVQTLSRRFINNLGDYLGKLKYIQIHIGKFADTDRAYAPKIDHIKVFQLAQVTVDQTPYIANVGDRIIFDHVNEEILINGEDRKDLKDFGGLFFTLKKGENQLITHPANSFQTTVKYRPKKR</sequence>
<dbReference type="NCBIfam" id="TIGR01633">
    <property type="entry name" value="phi3626_gp14_N"/>
    <property type="match status" value="1"/>
</dbReference>
<evidence type="ECO:0000259" key="1">
    <source>
        <dbReference type="Pfam" id="PF05709"/>
    </source>
</evidence>
<accession>A0A024QG57</accession>
<name>A0A024QG57_9BACI</name>
<keyword evidence="4" id="KW-1185">Reference proteome</keyword>
<dbReference type="InterPro" id="IPR006520">
    <property type="entry name" value="Dit_BPSPP_N"/>
</dbReference>
<organism evidence="3 4">
    <name type="scientific">Virgibacillus massiliensis</name>
    <dbReference type="NCBI Taxonomy" id="1462526"/>
    <lineage>
        <taxon>Bacteria</taxon>
        <taxon>Bacillati</taxon>
        <taxon>Bacillota</taxon>
        <taxon>Bacilli</taxon>
        <taxon>Bacillales</taxon>
        <taxon>Bacillaceae</taxon>
        <taxon>Virgibacillus</taxon>
    </lineage>
</organism>
<dbReference type="Pfam" id="PF22768">
    <property type="entry name" value="SPP1_Dit"/>
    <property type="match status" value="1"/>
</dbReference>
<gene>
    <name evidence="3" type="ORF">BN990_03886</name>
</gene>
<feature type="domain" description="Siphovirus-type tail component C-terminal" evidence="2">
    <location>
        <begin position="414"/>
        <end position="475"/>
    </location>
</feature>
<comment type="caution">
    <text evidence="3">The sequence shown here is derived from an EMBL/GenBank/DDBJ whole genome shotgun (WGS) entry which is preliminary data.</text>
</comment>
<dbReference type="STRING" id="1462526.BN990_03886"/>